<keyword evidence="4" id="KW-0539">Nucleus</keyword>
<proteinExistence type="predicted"/>
<sequence length="683" mass="73143">MSHTNSSHSPAQSPSSAESPASAPTPNSSAADNSAGASSQRQQYSHHHHQQSGYGDVSATSQTYNQLSHSSSLQQSAYTSAFSSTASANSPQQQQQRSVGGEFLYQASSQNHNPATQYVPHDQQAAALAPLHFGNLGVIGHQRPATSFPYDFDPNDSNCRNMYATTDMDPSHHVPQQLSTSGYIRHGGGILVSGAQPQSALTSTHPQQQQQPIDMTVAAAAAANLALPVDINGEHGVQGQQHQQLQHPSQAASAMHTSNPQSPFGSSPVGNQPIFTTLSFQNSQLQEYDPYARPAKRTGRTTKPKRTPRPANAFILYRKAKQAEVIRDNPGVSNKDVSCIIGQMWKGEDPSIQDQFREQAELEKKKHKEMHPNYKYQPRKPKTKRLQEAQAVGAAAVNSAMAASASQEGNFVSNGMSMGNANGALSSALKDPAVSGASGSPFQQYPKYHIMMQPGQTQSPQQLAQIQHPQTPVPQHQQQSTQLGRGDEYYYRGAGAMGEPHQHVNNGFVGVAQPLDIKPGSFVGGIPAPSYWTPSTPGDAAFSNTLPSGNVFPGNGGDQTVHMRPFDSSMVQHPGAGHGVGASPAQIFHSFDGQRQNDHHHQPSRDAQGHMDYQAGQPQQYHQSHGHSQQQQQQQLGGYVNGGQTYHHPQPGMEGIDGASVAAADSQGLGLLSPPTVAWSANM</sequence>
<feature type="domain" description="HMG box" evidence="6">
    <location>
        <begin position="307"/>
        <end position="375"/>
    </location>
</feature>
<feature type="region of interest" description="Disordered" evidence="5">
    <location>
        <begin position="455"/>
        <end position="479"/>
    </location>
</feature>
<feature type="compositionally biased region" description="Low complexity" evidence="5">
    <location>
        <begin position="1"/>
        <end position="43"/>
    </location>
</feature>
<organism evidence="7 8">
    <name type="scientific">Coemansia erecta</name>
    <dbReference type="NCBI Taxonomy" id="147472"/>
    <lineage>
        <taxon>Eukaryota</taxon>
        <taxon>Fungi</taxon>
        <taxon>Fungi incertae sedis</taxon>
        <taxon>Zoopagomycota</taxon>
        <taxon>Kickxellomycotina</taxon>
        <taxon>Kickxellomycetes</taxon>
        <taxon>Kickxellales</taxon>
        <taxon>Kickxellaceae</taxon>
        <taxon>Coemansia</taxon>
    </lineage>
</organism>
<feature type="DNA-binding region" description="HMG box" evidence="4">
    <location>
        <begin position="307"/>
        <end position="375"/>
    </location>
</feature>
<feature type="compositionally biased region" description="Polar residues" evidence="5">
    <location>
        <begin position="251"/>
        <end position="272"/>
    </location>
</feature>
<dbReference type="AlphaFoldDB" id="A0A9W7Y6U6"/>
<dbReference type="GO" id="GO:0030154">
    <property type="term" value="P:cell differentiation"/>
    <property type="evidence" value="ECO:0007669"/>
    <property type="project" value="TreeGrafter"/>
</dbReference>
<dbReference type="PANTHER" id="PTHR10270">
    <property type="entry name" value="SOX TRANSCRIPTION FACTOR"/>
    <property type="match status" value="1"/>
</dbReference>
<dbReference type="GO" id="GO:0000978">
    <property type="term" value="F:RNA polymerase II cis-regulatory region sequence-specific DNA binding"/>
    <property type="evidence" value="ECO:0007669"/>
    <property type="project" value="TreeGrafter"/>
</dbReference>
<feature type="compositionally biased region" description="Polar residues" evidence="5">
    <location>
        <begin position="455"/>
        <end position="464"/>
    </location>
</feature>
<evidence type="ECO:0000256" key="3">
    <source>
        <dbReference type="ARBA" id="ARBA00023163"/>
    </source>
</evidence>
<feature type="region of interest" description="Disordered" evidence="5">
    <location>
        <begin position="556"/>
        <end position="657"/>
    </location>
</feature>
<dbReference type="EMBL" id="JANBOJ010000018">
    <property type="protein sequence ID" value="KAJ1724877.1"/>
    <property type="molecule type" value="Genomic_DNA"/>
</dbReference>
<gene>
    <name evidence="7" type="ORF">LPJ53_000875</name>
</gene>
<keyword evidence="2 4" id="KW-0238">DNA-binding</keyword>
<dbReference type="PROSITE" id="PS50118">
    <property type="entry name" value="HMG_BOX_2"/>
    <property type="match status" value="1"/>
</dbReference>
<evidence type="ECO:0000256" key="5">
    <source>
        <dbReference type="SAM" id="MobiDB-lite"/>
    </source>
</evidence>
<feature type="region of interest" description="Disordered" evidence="5">
    <location>
        <begin position="1"/>
        <end position="57"/>
    </location>
</feature>
<dbReference type="GO" id="GO:0005634">
    <property type="term" value="C:nucleus"/>
    <property type="evidence" value="ECO:0007669"/>
    <property type="project" value="UniProtKB-UniRule"/>
</dbReference>
<feature type="compositionally biased region" description="Basic and acidic residues" evidence="5">
    <location>
        <begin position="595"/>
        <end position="609"/>
    </location>
</feature>
<evidence type="ECO:0000256" key="2">
    <source>
        <dbReference type="ARBA" id="ARBA00023125"/>
    </source>
</evidence>
<dbReference type="GO" id="GO:0001228">
    <property type="term" value="F:DNA-binding transcription activator activity, RNA polymerase II-specific"/>
    <property type="evidence" value="ECO:0007669"/>
    <property type="project" value="TreeGrafter"/>
</dbReference>
<name>A0A9W7Y6U6_9FUNG</name>
<keyword evidence="8" id="KW-1185">Reference proteome</keyword>
<dbReference type="SMART" id="SM00398">
    <property type="entry name" value="HMG"/>
    <property type="match status" value="1"/>
</dbReference>
<evidence type="ECO:0000256" key="1">
    <source>
        <dbReference type="ARBA" id="ARBA00023015"/>
    </source>
</evidence>
<dbReference type="InterPro" id="IPR050140">
    <property type="entry name" value="SRY-related_HMG-box_TF-like"/>
</dbReference>
<reference evidence="7" key="1">
    <citation type="submission" date="2022-07" db="EMBL/GenBank/DDBJ databases">
        <title>Phylogenomic reconstructions and comparative analyses of Kickxellomycotina fungi.</title>
        <authorList>
            <person name="Reynolds N.K."/>
            <person name="Stajich J.E."/>
            <person name="Barry K."/>
            <person name="Grigoriev I.V."/>
            <person name="Crous P."/>
            <person name="Smith M.E."/>
        </authorList>
    </citation>
    <scope>NUCLEOTIDE SEQUENCE</scope>
    <source>
        <strain evidence="7">NBRC 32514</strain>
    </source>
</reference>
<dbReference type="SUPFAM" id="SSF47095">
    <property type="entry name" value="HMG-box"/>
    <property type="match status" value="1"/>
</dbReference>
<dbReference type="Pfam" id="PF00505">
    <property type="entry name" value="HMG_box"/>
    <property type="match status" value="1"/>
</dbReference>
<evidence type="ECO:0000259" key="6">
    <source>
        <dbReference type="PROSITE" id="PS50118"/>
    </source>
</evidence>
<dbReference type="CDD" id="cd01389">
    <property type="entry name" value="HMG-box_ROX1-like"/>
    <property type="match status" value="1"/>
</dbReference>
<dbReference type="FunFam" id="1.10.30.10:FF:000041">
    <property type="entry name" value="HMG box family protein"/>
    <property type="match status" value="1"/>
</dbReference>
<evidence type="ECO:0000313" key="8">
    <source>
        <dbReference type="Proteomes" id="UP001149813"/>
    </source>
</evidence>
<dbReference type="OrthoDB" id="6247875at2759"/>
<accession>A0A9W7Y6U6</accession>
<dbReference type="PANTHER" id="PTHR10270:SF161">
    <property type="entry name" value="SEX-DETERMINING REGION Y PROTEIN"/>
    <property type="match status" value="1"/>
</dbReference>
<evidence type="ECO:0000313" key="7">
    <source>
        <dbReference type="EMBL" id="KAJ1724877.1"/>
    </source>
</evidence>
<comment type="caution">
    <text evidence="7">The sequence shown here is derived from an EMBL/GenBank/DDBJ whole genome shotgun (WGS) entry which is preliminary data.</text>
</comment>
<dbReference type="Proteomes" id="UP001149813">
    <property type="component" value="Unassembled WGS sequence"/>
</dbReference>
<feature type="compositionally biased region" description="Low complexity" evidence="5">
    <location>
        <begin position="616"/>
        <end position="644"/>
    </location>
</feature>
<evidence type="ECO:0000256" key="4">
    <source>
        <dbReference type="PROSITE-ProRule" id="PRU00267"/>
    </source>
</evidence>
<dbReference type="InterPro" id="IPR036910">
    <property type="entry name" value="HMG_box_dom_sf"/>
</dbReference>
<keyword evidence="3" id="KW-0804">Transcription</keyword>
<protein>
    <recommendedName>
        <fullName evidence="6">HMG box domain-containing protein</fullName>
    </recommendedName>
</protein>
<feature type="region of interest" description="Disordered" evidence="5">
    <location>
        <begin position="236"/>
        <end position="272"/>
    </location>
</feature>
<feature type="compositionally biased region" description="Low complexity" evidence="5">
    <location>
        <begin position="236"/>
        <end position="250"/>
    </location>
</feature>
<dbReference type="Gene3D" id="1.10.30.10">
    <property type="entry name" value="High mobility group box domain"/>
    <property type="match status" value="1"/>
</dbReference>
<keyword evidence="1" id="KW-0805">Transcription regulation</keyword>
<dbReference type="InterPro" id="IPR009071">
    <property type="entry name" value="HMG_box_dom"/>
</dbReference>
<feature type="compositionally biased region" description="Low complexity" evidence="5">
    <location>
        <begin position="465"/>
        <end position="479"/>
    </location>
</feature>